<dbReference type="Proteomes" id="UP001358417">
    <property type="component" value="Unassembled WGS sequence"/>
</dbReference>
<sequence length="515" mass="58204">MLSFASRKIIVFICPLIVFVCIISLFGIKDGRPEYQVTTKADLNARVQDVLALNSQDPTIANVPGLGQIVEGDSLAQLMPKQPIAYEELEETMEIDAAEFANGDGKGHDEKILGGERFQDDEVLTNEIALTTGLDHRELFSLTTKNRKFFPLKFGNHIVYNPNILPHPTKHDTWIIIGQHEGSCEPHGDLEEIYCDAIFWDDVLSCISTPIILPVTPSKKGECEGDLAVLNLQYGPRDPRVFYGPSAPYIMYGSQSIFTCLSLWIQDVRMLLDNFRLEKLTLPKIFENTTEVQRPAPYHKIEKNFFIFWDSQDRMYAHYDTTPRRAFAQLSANGSSGPDIATTAAYEDRMCMAKYMPYVGPELESIHQATNSLSITLCKRSDNDCSADASNTFIMSIFQKKVFLDYHAVYEPYVMLFQRDAPFALHAISQRPLWISGRGPFTNESGSIIWRDQELPKGHTEMFYMTSMSWKSHIQKYHGHIDDDLFLAFGIEDAKAGAIDIKAGDLLQDLAYCAD</sequence>
<reference evidence="2 3" key="1">
    <citation type="submission" date="2023-08" db="EMBL/GenBank/DDBJ databases">
        <title>Black Yeasts Isolated from many extreme environments.</title>
        <authorList>
            <person name="Coleine C."/>
            <person name="Stajich J.E."/>
            <person name="Selbmann L."/>
        </authorList>
    </citation>
    <scope>NUCLEOTIDE SEQUENCE [LARGE SCALE GENOMIC DNA]</scope>
    <source>
        <strain evidence="2 3">CCFEE 5792</strain>
    </source>
</reference>
<organism evidence="2 3">
    <name type="scientific">Exophiala bonariae</name>
    <dbReference type="NCBI Taxonomy" id="1690606"/>
    <lineage>
        <taxon>Eukaryota</taxon>
        <taxon>Fungi</taxon>
        <taxon>Dikarya</taxon>
        <taxon>Ascomycota</taxon>
        <taxon>Pezizomycotina</taxon>
        <taxon>Eurotiomycetes</taxon>
        <taxon>Chaetothyriomycetidae</taxon>
        <taxon>Chaetothyriales</taxon>
        <taxon>Herpotrichiellaceae</taxon>
        <taxon>Exophiala</taxon>
    </lineage>
</organism>
<keyword evidence="1" id="KW-0812">Transmembrane</keyword>
<feature type="transmembrane region" description="Helical" evidence="1">
    <location>
        <begin position="9"/>
        <end position="28"/>
    </location>
</feature>
<evidence type="ECO:0000313" key="2">
    <source>
        <dbReference type="EMBL" id="KAK5046155.1"/>
    </source>
</evidence>
<gene>
    <name evidence="2" type="ORF">LTR84_008612</name>
</gene>
<keyword evidence="1" id="KW-1133">Transmembrane helix</keyword>
<keyword evidence="3" id="KW-1185">Reference proteome</keyword>
<protein>
    <submittedName>
        <fullName evidence="2">Uncharacterized protein</fullName>
    </submittedName>
</protein>
<accession>A0AAV9MX72</accession>
<dbReference type="RefSeq" id="XP_064701754.1">
    <property type="nucleotide sequence ID" value="XM_064852157.1"/>
</dbReference>
<dbReference type="EMBL" id="JAVRRD010000032">
    <property type="protein sequence ID" value="KAK5046155.1"/>
    <property type="molecule type" value="Genomic_DNA"/>
</dbReference>
<proteinExistence type="predicted"/>
<name>A0AAV9MX72_9EURO</name>
<dbReference type="AlphaFoldDB" id="A0AAV9MX72"/>
<dbReference type="GeneID" id="89976775"/>
<evidence type="ECO:0000256" key="1">
    <source>
        <dbReference type="SAM" id="Phobius"/>
    </source>
</evidence>
<keyword evidence="1" id="KW-0472">Membrane</keyword>
<evidence type="ECO:0000313" key="3">
    <source>
        <dbReference type="Proteomes" id="UP001358417"/>
    </source>
</evidence>
<comment type="caution">
    <text evidence="2">The sequence shown here is derived from an EMBL/GenBank/DDBJ whole genome shotgun (WGS) entry which is preliminary data.</text>
</comment>